<sequence>MPTSIQLVGYGASAPSLPPTTAPEATNAESVEYGGARGGELEVDEYDEPPLAYSPFALARYSPVPPAQPPSESAYRNPTSSSSSSSSSSSRAPPQNFRKWHQVPFTKGKYFVSFRELPYPPAPPKPRKWHNAPLTKGKLMVSFK</sequence>
<feature type="compositionally biased region" description="Polar residues" evidence="1">
    <location>
        <begin position="70"/>
        <end position="79"/>
    </location>
</feature>
<dbReference type="EMBL" id="ML220134">
    <property type="protein sequence ID" value="TGZ79133.1"/>
    <property type="molecule type" value="Genomic_DNA"/>
</dbReference>
<evidence type="ECO:0000313" key="3">
    <source>
        <dbReference type="Proteomes" id="UP000298138"/>
    </source>
</evidence>
<feature type="region of interest" description="Disordered" evidence="1">
    <location>
        <begin position="1"/>
        <end position="46"/>
    </location>
</feature>
<evidence type="ECO:0000256" key="1">
    <source>
        <dbReference type="SAM" id="MobiDB-lite"/>
    </source>
</evidence>
<organism evidence="2 3">
    <name type="scientific">Ascodesmis nigricans</name>
    <dbReference type="NCBI Taxonomy" id="341454"/>
    <lineage>
        <taxon>Eukaryota</taxon>
        <taxon>Fungi</taxon>
        <taxon>Dikarya</taxon>
        <taxon>Ascomycota</taxon>
        <taxon>Pezizomycotina</taxon>
        <taxon>Pezizomycetes</taxon>
        <taxon>Pezizales</taxon>
        <taxon>Ascodesmidaceae</taxon>
        <taxon>Ascodesmis</taxon>
    </lineage>
</organism>
<dbReference type="Proteomes" id="UP000298138">
    <property type="component" value="Unassembled WGS sequence"/>
</dbReference>
<gene>
    <name evidence="2" type="ORF">EX30DRAFT_117507</name>
</gene>
<reference evidence="2 3" key="1">
    <citation type="submission" date="2019-04" db="EMBL/GenBank/DDBJ databases">
        <title>Comparative genomics and transcriptomics to analyze fruiting body development in filamentous ascomycetes.</title>
        <authorList>
            <consortium name="DOE Joint Genome Institute"/>
            <person name="Lutkenhaus R."/>
            <person name="Traeger S."/>
            <person name="Breuer J."/>
            <person name="Kuo A."/>
            <person name="Lipzen A."/>
            <person name="Pangilinan J."/>
            <person name="Dilworth D."/>
            <person name="Sandor L."/>
            <person name="Poggeler S."/>
            <person name="Barry K."/>
            <person name="Grigoriev I.V."/>
            <person name="Nowrousian M."/>
        </authorList>
    </citation>
    <scope>NUCLEOTIDE SEQUENCE [LARGE SCALE GENOMIC DNA]</scope>
    <source>
        <strain evidence="2 3">CBS 389.68</strain>
    </source>
</reference>
<feature type="compositionally biased region" description="Low complexity" evidence="1">
    <location>
        <begin position="80"/>
        <end position="90"/>
    </location>
</feature>
<feature type="region of interest" description="Disordered" evidence="1">
    <location>
        <begin position="62"/>
        <end position="100"/>
    </location>
</feature>
<accession>A0A4S2MPQ7</accession>
<dbReference type="InParanoid" id="A0A4S2MPQ7"/>
<protein>
    <submittedName>
        <fullName evidence="2">Uncharacterized protein</fullName>
    </submittedName>
</protein>
<keyword evidence="3" id="KW-1185">Reference proteome</keyword>
<proteinExistence type="predicted"/>
<name>A0A4S2MPQ7_9PEZI</name>
<evidence type="ECO:0000313" key="2">
    <source>
        <dbReference type="EMBL" id="TGZ79133.1"/>
    </source>
</evidence>
<dbReference type="AlphaFoldDB" id="A0A4S2MPQ7"/>